<dbReference type="Proteomes" id="UP000000768">
    <property type="component" value="Chromosome 1"/>
</dbReference>
<organism evidence="2 3">
    <name type="scientific">Sorghum bicolor</name>
    <name type="common">Sorghum</name>
    <name type="synonym">Sorghum vulgare</name>
    <dbReference type="NCBI Taxonomy" id="4558"/>
    <lineage>
        <taxon>Eukaryota</taxon>
        <taxon>Viridiplantae</taxon>
        <taxon>Streptophyta</taxon>
        <taxon>Embryophyta</taxon>
        <taxon>Tracheophyta</taxon>
        <taxon>Spermatophyta</taxon>
        <taxon>Magnoliopsida</taxon>
        <taxon>Liliopsida</taxon>
        <taxon>Poales</taxon>
        <taxon>Poaceae</taxon>
        <taxon>PACMAD clade</taxon>
        <taxon>Panicoideae</taxon>
        <taxon>Andropogonodae</taxon>
        <taxon>Andropogoneae</taxon>
        <taxon>Sorghinae</taxon>
        <taxon>Sorghum</taxon>
    </lineage>
</organism>
<feature type="compositionally biased region" description="Basic residues" evidence="1">
    <location>
        <begin position="54"/>
        <end position="85"/>
    </location>
</feature>
<reference evidence="2 3" key="1">
    <citation type="journal article" date="2009" name="Nature">
        <title>The Sorghum bicolor genome and the diversification of grasses.</title>
        <authorList>
            <person name="Paterson A.H."/>
            <person name="Bowers J.E."/>
            <person name="Bruggmann R."/>
            <person name="Dubchak I."/>
            <person name="Grimwood J."/>
            <person name="Gundlach H."/>
            <person name="Haberer G."/>
            <person name="Hellsten U."/>
            <person name="Mitros T."/>
            <person name="Poliakov A."/>
            <person name="Schmutz J."/>
            <person name="Spannagl M."/>
            <person name="Tang H."/>
            <person name="Wang X."/>
            <person name="Wicker T."/>
            <person name="Bharti A.K."/>
            <person name="Chapman J."/>
            <person name="Feltus F.A."/>
            <person name="Gowik U."/>
            <person name="Grigoriev I.V."/>
            <person name="Lyons E."/>
            <person name="Maher C.A."/>
            <person name="Martis M."/>
            <person name="Narechania A."/>
            <person name="Otillar R.P."/>
            <person name="Penning B.W."/>
            <person name="Salamov A.A."/>
            <person name="Wang Y."/>
            <person name="Zhang L."/>
            <person name="Carpita N.C."/>
            <person name="Freeling M."/>
            <person name="Gingle A.R."/>
            <person name="Hash C.T."/>
            <person name="Keller B."/>
            <person name="Klein P."/>
            <person name="Kresovich S."/>
            <person name="McCann M.C."/>
            <person name="Ming R."/>
            <person name="Peterson D.G."/>
            <person name="Mehboob-ur-Rahman"/>
            <person name="Ware D."/>
            <person name="Westhoff P."/>
            <person name="Mayer K.F."/>
            <person name="Messing J."/>
            <person name="Rokhsar D.S."/>
        </authorList>
    </citation>
    <scope>NUCLEOTIDE SEQUENCE [LARGE SCALE GENOMIC DNA]</scope>
    <source>
        <strain evidence="3">cv. BTx623</strain>
    </source>
</reference>
<keyword evidence="3" id="KW-1185">Reference proteome</keyword>
<dbReference type="InParanoid" id="A0A1Z5S5K5"/>
<accession>A0A1Z5S5K5</accession>
<feature type="region of interest" description="Disordered" evidence="1">
    <location>
        <begin position="46"/>
        <end position="110"/>
    </location>
</feature>
<proteinExistence type="predicted"/>
<dbReference type="AlphaFoldDB" id="A0A1Z5S5K5"/>
<gene>
    <name evidence="2" type="ORF">SORBI_3001G140101</name>
</gene>
<evidence type="ECO:0000256" key="1">
    <source>
        <dbReference type="SAM" id="MobiDB-lite"/>
    </source>
</evidence>
<reference evidence="3" key="2">
    <citation type="journal article" date="2018" name="Plant J.">
        <title>The Sorghum bicolor reference genome: improved assembly, gene annotations, a transcriptome atlas, and signatures of genome organization.</title>
        <authorList>
            <person name="McCormick R.F."/>
            <person name="Truong S.K."/>
            <person name="Sreedasyam A."/>
            <person name="Jenkins J."/>
            <person name="Shu S."/>
            <person name="Sims D."/>
            <person name="Kennedy M."/>
            <person name="Amirebrahimi M."/>
            <person name="Weers B.D."/>
            <person name="McKinley B."/>
            <person name="Mattison A."/>
            <person name="Morishige D.T."/>
            <person name="Grimwood J."/>
            <person name="Schmutz J."/>
            <person name="Mullet J.E."/>
        </authorList>
    </citation>
    <scope>NUCLEOTIDE SEQUENCE [LARGE SCALE GENOMIC DNA]</scope>
    <source>
        <strain evidence="3">cv. BTx623</strain>
    </source>
</reference>
<dbReference type="EMBL" id="CM000760">
    <property type="protein sequence ID" value="OQU91210.1"/>
    <property type="molecule type" value="Genomic_DNA"/>
</dbReference>
<sequence>MASGERVQLRRTSYHDPKTTSFFPTLKLSFLGASIQESTWFPLEETRRLPRERERKRRCRRRPSQHRRRRPSSLRGRRRASRGRRSAGPPGSARAPTRRAGRTPPMSACRRCRTSPGSTWWRICWDLPLSLGSAPEIKYV</sequence>
<feature type="compositionally biased region" description="Low complexity" evidence="1">
    <location>
        <begin position="86"/>
        <end position="95"/>
    </location>
</feature>
<feature type="region of interest" description="Disordered" evidence="1">
    <location>
        <begin position="1"/>
        <end position="20"/>
    </location>
</feature>
<evidence type="ECO:0000313" key="3">
    <source>
        <dbReference type="Proteomes" id="UP000000768"/>
    </source>
</evidence>
<protein>
    <submittedName>
        <fullName evidence="2">Uncharacterized protein</fullName>
    </submittedName>
</protein>
<name>A0A1Z5S5K5_SORBI</name>
<evidence type="ECO:0000313" key="2">
    <source>
        <dbReference type="EMBL" id="OQU91210.1"/>
    </source>
</evidence>
<dbReference type="Gramene" id="OQU91210">
    <property type="protein sequence ID" value="OQU91210"/>
    <property type="gene ID" value="SORBI_3001G140101"/>
</dbReference>